<evidence type="ECO:0000313" key="7">
    <source>
        <dbReference type="Proteomes" id="UP000766336"/>
    </source>
</evidence>
<dbReference type="EMBL" id="JAHCDA010000002">
    <property type="protein sequence ID" value="MBS7811761.1"/>
    <property type="molecule type" value="Genomic_DNA"/>
</dbReference>
<dbReference type="InterPro" id="IPR000189">
    <property type="entry name" value="Transglyc_AS"/>
</dbReference>
<dbReference type="PANTHER" id="PTHR37423:SF2">
    <property type="entry name" value="MEMBRANE-BOUND LYTIC MUREIN TRANSGLYCOSYLASE C"/>
    <property type="match status" value="1"/>
</dbReference>
<dbReference type="RefSeq" id="WP_213670414.1">
    <property type="nucleotide sequence ID" value="NZ_JAHCDA010000002.1"/>
</dbReference>
<reference evidence="6 7" key="1">
    <citation type="submission" date="2021-05" db="EMBL/GenBank/DDBJ databases">
        <title>Roseococcus sp. XZZS9, whole genome shotgun sequencing project.</title>
        <authorList>
            <person name="Zhao G."/>
            <person name="Shen L."/>
        </authorList>
    </citation>
    <scope>NUCLEOTIDE SEQUENCE [LARGE SCALE GENOMIC DNA]</scope>
    <source>
        <strain evidence="6 7">XZZS9</strain>
    </source>
</reference>
<protein>
    <submittedName>
        <fullName evidence="6">Lytic transglycosylase domain-containing protein</fullName>
    </submittedName>
</protein>
<keyword evidence="7" id="KW-1185">Reference proteome</keyword>
<feature type="domain" description="Transglycosylase SLT" evidence="5">
    <location>
        <begin position="349"/>
        <end position="456"/>
    </location>
</feature>
<dbReference type="Proteomes" id="UP000766336">
    <property type="component" value="Unassembled WGS sequence"/>
</dbReference>
<organism evidence="6 7">
    <name type="scientific">Roseococcus pinisoli</name>
    <dbReference type="NCBI Taxonomy" id="2835040"/>
    <lineage>
        <taxon>Bacteria</taxon>
        <taxon>Pseudomonadati</taxon>
        <taxon>Pseudomonadota</taxon>
        <taxon>Alphaproteobacteria</taxon>
        <taxon>Acetobacterales</taxon>
        <taxon>Roseomonadaceae</taxon>
        <taxon>Roseococcus</taxon>
    </lineage>
</organism>
<dbReference type="Pfam" id="PF01464">
    <property type="entry name" value="SLT"/>
    <property type="match status" value="1"/>
</dbReference>
<sequence>MATAARETERLDDRRLMGHLLADRYLRGESSVAELQAWLADFSDLPDAPLIHETLVGRLPRGAAAPPPPSQPEVPSDLGPEDRAPAAPRITRNTALERSINQRLNDGNLDAALALIQARRDLTPAYLGQLKADMSATLFRLGRDADALRVAQEALRHAPQNPDAAYQAGLAAWGTEQFDVAQAAFERAARNSKAPATQRAAAAFWTARSAVRARRPNLYVPWMLQAAQEPRTFYGMIARRSLGLPPGLVWELDIANEAHAQQVAETAGGWRALALLQIGQKNRAEAELRLLNQRTRNNTPVVQGILSVAQQAGLNSLSTQIASQAQGDDGRVRDVARFPLPTLLPNGGFRIDPSLLYALALQESRFDPSAVSRAGARGILQIMPATASYLANDPSLRGEGVTRLHDPGFSLELGQRYIHYLVRHEAVQGDLVRVLAAYNAGPGNLTRWLPATRHRSDPLLFIESIPINETRGFVSRVLTFSWIYANRLGLPTPTLDQIAGGNFPTLSNTEEVVAMLRRRPSRSN</sequence>
<evidence type="ECO:0000313" key="6">
    <source>
        <dbReference type="EMBL" id="MBS7811761.1"/>
    </source>
</evidence>
<feature type="region of interest" description="Disordered" evidence="4">
    <location>
        <begin position="59"/>
        <end position="88"/>
    </location>
</feature>
<dbReference type="Gene3D" id="1.25.20.10">
    <property type="entry name" value="Bacterial muramidases"/>
    <property type="match status" value="1"/>
</dbReference>
<evidence type="ECO:0000256" key="1">
    <source>
        <dbReference type="ARBA" id="ARBA00007734"/>
    </source>
</evidence>
<comment type="similarity">
    <text evidence="2">Belongs to the virb1 family.</text>
</comment>
<dbReference type="InterPro" id="IPR008258">
    <property type="entry name" value="Transglycosylase_SLT_dom_1"/>
</dbReference>
<comment type="caution">
    <text evidence="6">The sequence shown here is derived from an EMBL/GenBank/DDBJ whole genome shotgun (WGS) entry which is preliminary data.</text>
</comment>
<dbReference type="InterPro" id="IPR023346">
    <property type="entry name" value="Lysozyme-like_dom_sf"/>
</dbReference>
<name>A0ABS5QDL2_9PROT</name>
<gene>
    <name evidence="6" type="ORF">KHU32_12500</name>
</gene>
<evidence type="ECO:0000256" key="2">
    <source>
        <dbReference type="ARBA" id="ARBA00009387"/>
    </source>
</evidence>
<evidence type="ECO:0000256" key="3">
    <source>
        <dbReference type="ARBA" id="ARBA00022729"/>
    </source>
</evidence>
<dbReference type="SUPFAM" id="SSF53955">
    <property type="entry name" value="Lysozyme-like"/>
    <property type="match status" value="1"/>
</dbReference>
<accession>A0ABS5QDL2</accession>
<proteinExistence type="inferred from homology"/>
<dbReference type="PROSITE" id="PS00922">
    <property type="entry name" value="TRANSGLYCOSYLASE"/>
    <property type="match status" value="1"/>
</dbReference>
<dbReference type="PANTHER" id="PTHR37423">
    <property type="entry name" value="SOLUBLE LYTIC MUREIN TRANSGLYCOSYLASE-RELATED"/>
    <property type="match status" value="1"/>
</dbReference>
<dbReference type="Gene3D" id="1.10.530.10">
    <property type="match status" value="1"/>
</dbReference>
<dbReference type="InterPro" id="IPR008939">
    <property type="entry name" value="Lytic_TGlycosylase_superhlx_U"/>
</dbReference>
<dbReference type="SUPFAM" id="SSF48435">
    <property type="entry name" value="Bacterial muramidases"/>
    <property type="match status" value="1"/>
</dbReference>
<evidence type="ECO:0000259" key="5">
    <source>
        <dbReference type="Pfam" id="PF01464"/>
    </source>
</evidence>
<comment type="similarity">
    <text evidence="1">Belongs to the transglycosylase Slt family.</text>
</comment>
<dbReference type="CDD" id="cd13401">
    <property type="entry name" value="Slt70-like"/>
    <property type="match status" value="1"/>
</dbReference>
<keyword evidence="3" id="KW-0732">Signal</keyword>
<evidence type="ECO:0000256" key="4">
    <source>
        <dbReference type="SAM" id="MobiDB-lite"/>
    </source>
</evidence>